<feature type="transmembrane region" description="Helical" evidence="1">
    <location>
        <begin position="144"/>
        <end position="162"/>
    </location>
</feature>
<dbReference type="PANTHER" id="PTHR41795">
    <property type="entry name" value="EXOPOLYSACCHARIDE SYNTHESIS PROTEIN"/>
    <property type="match status" value="1"/>
</dbReference>
<proteinExistence type="predicted"/>
<reference evidence="2" key="2">
    <citation type="submission" date="2020-09" db="EMBL/GenBank/DDBJ databases">
        <authorList>
            <person name="Sun Q."/>
            <person name="Sedlacek I."/>
        </authorList>
    </citation>
    <scope>NUCLEOTIDE SEQUENCE</scope>
    <source>
        <strain evidence="2">CCM 7684</strain>
    </source>
</reference>
<feature type="transmembrane region" description="Helical" evidence="1">
    <location>
        <begin position="192"/>
        <end position="212"/>
    </location>
</feature>
<dbReference type="AlphaFoldDB" id="A0A8J3DY22"/>
<dbReference type="Pfam" id="PF06055">
    <property type="entry name" value="ExoD"/>
    <property type="match status" value="1"/>
</dbReference>
<dbReference type="EMBL" id="BMCP01000005">
    <property type="protein sequence ID" value="GGE52628.1"/>
    <property type="molecule type" value="Genomic_DNA"/>
</dbReference>
<dbReference type="InterPro" id="IPR010331">
    <property type="entry name" value="ExoD"/>
</dbReference>
<keyword evidence="3" id="KW-1185">Reference proteome</keyword>
<reference evidence="2" key="1">
    <citation type="journal article" date="2014" name="Int. J. Syst. Evol. Microbiol.">
        <title>Complete genome sequence of Corynebacterium casei LMG S-19264T (=DSM 44701T), isolated from a smear-ripened cheese.</title>
        <authorList>
            <consortium name="US DOE Joint Genome Institute (JGI-PGF)"/>
            <person name="Walter F."/>
            <person name="Albersmeier A."/>
            <person name="Kalinowski J."/>
            <person name="Ruckert C."/>
        </authorList>
    </citation>
    <scope>NUCLEOTIDE SEQUENCE</scope>
    <source>
        <strain evidence="2">CCM 7684</strain>
    </source>
</reference>
<accession>A0A8J3DY22</accession>
<feature type="transmembrane region" description="Helical" evidence="1">
    <location>
        <begin position="67"/>
        <end position="89"/>
    </location>
</feature>
<keyword evidence="1" id="KW-1133">Transmembrane helix</keyword>
<keyword evidence="1" id="KW-0812">Transmembrane</keyword>
<dbReference type="Proteomes" id="UP000602745">
    <property type="component" value="Unassembled WGS sequence"/>
</dbReference>
<dbReference type="PIRSF" id="PIRSF033239">
    <property type="entry name" value="ExoD"/>
    <property type="match status" value="1"/>
</dbReference>
<evidence type="ECO:0000256" key="1">
    <source>
        <dbReference type="SAM" id="Phobius"/>
    </source>
</evidence>
<evidence type="ECO:0000313" key="3">
    <source>
        <dbReference type="Proteomes" id="UP000602745"/>
    </source>
</evidence>
<comment type="caution">
    <text evidence="2">The sequence shown here is derived from an EMBL/GenBank/DDBJ whole genome shotgun (WGS) entry which is preliminary data.</text>
</comment>
<organism evidence="2 3">
    <name type="scientific">Agaricicola taiwanensis</name>
    <dbReference type="NCBI Taxonomy" id="591372"/>
    <lineage>
        <taxon>Bacteria</taxon>
        <taxon>Pseudomonadati</taxon>
        <taxon>Pseudomonadota</taxon>
        <taxon>Alphaproteobacteria</taxon>
        <taxon>Rhodobacterales</taxon>
        <taxon>Paracoccaceae</taxon>
        <taxon>Agaricicola</taxon>
    </lineage>
</organism>
<name>A0A8J3DY22_9RHOB</name>
<dbReference type="RefSeq" id="WP_188410837.1">
    <property type="nucleotide sequence ID" value="NZ_BMCP01000005.1"/>
</dbReference>
<dbReference type="PANTHER" id="PTHR41795:SF1">
    <property type="entry name" value="EXOPOLYSACCHARIDE SYNTHESIS PROTEIN"/>
    <property type="match status" value="1"/>
</dbReference>
<evidence type="ECO:0000313" key="2">
    <source>
        <dbReference type="EMBL" id="GGE52628.1"/>
    </source>
</evidence>
<sequence>MRVLHDGNAVAGRTGRIDAPDRTLSGLICDMCDLGHDGTPVSVTDIREKIGERSFGPFLLIPALIEISPIGGIPGLPTVLAVIISLFAVQILMGRKHLWLPDFLEHRSIDGKKFARGMARIRKTTRWVDHVLQPRLKWATRPPWVYGAAAMCLALCATVPVLELVPFASSFPMAAIALFGLGLVARDGIVMLLGFVVSSGAFWALYGLLTVVEEAAT</sequence>
<gene>
    <name evidence="2" type="ORF">GCM10007276_32080</name>
</gene>
<protein>
    <submittedName>
        <fullName evidence="2">Membrane protein</fullName>
    </submittedName>
</protein>
<keyword evidence="1" id="KW-0472">Membrane</keyword>